<gene>
    <name evidence="1" type="primary">Necator_chrV.g19126</name>
    <name evidence="1" type="ORF">RB195_014334</name>
</gene>
<dbReference type="EMBL" id="JAVFWL010000005">
    <property type="protein sequence ID" value="KAK6755878.1"/>
    <property type="molecule type" value="Genomic_DNA"/>
</dbReference>
<reference evidence="1 2" key="1">
    <citation type="submission" date="2023-08" db="EMBL/GenBank/DDBJ databases">
        <title>A Necator americanus chromosomal reference genome.</title>
        <authorList>
            <person name="Ilik V."/>
            <person name="Petrzelkova K.J."/>
            <person name="Pardy F."/>
            <person name="Fuh T."/>
            <person name="Niatou-Singa F.S."/>
            <person name="Gouil Q."/>
            <person name="Baker L."/>
            <person name="Ritchie M.E."/>
            <person name="Jex A.R."/>
            <person name="Gazzola D."/>
            <person name="Li H."/>
            <person name="Toshio Fujiwara R."/>
            <person name="Zhan B."/>
            <person name="Aroian R.V."/>
            <person name="Pafco B."/>
            <person name="Schwarz E.M."/>
        </authorList>
    </citation>
    <scope>NUCLEOTIDE SEQUENCE [LARGE SCALE GENOMIC DNA]</scope>
    <source>
        <strain evidence="1 2">Aroian</strain>
        <tissue evidence="1">Whole animal</tissue>
    </source>
</reference>
<name>A0ABR1DZQ4_NECAM</name>
<dbReference type="SUPFAM" id="SSF56672">
    <property type="entry name" value="DNA/RNA polymerases"/>
    <property type="match status" value="1"/>
</dbReference>
<proteinExistence type="predicted"/>
<dbReference type="Proteomes" id="UP001303046">
    <property type="component" value="Unassembled WGS sequence"/>
</dbReference>
<organism evidence="1 2">
    <name type="scientific">Necator americanus</name>
    <name type="common">Human hookworm</name>
    <dbReference type="NCBI Taxonomy" id="51031"/>
    <lineage>
        <taxon>Eukaryota</taxon>
        <taxon>Metazoa</taxon>
        <taxon>Ecdysozoa</taxon>
        <taxon>Nematoda</taxon>
        <taxon>Chromadorea</taxon>
        <taxon>Rhabditida</taxon>
        <taxon>Rhabditina</taxon>
        <taxon>Rhabditomorpha</taxon>
        <taxon>Strongyloidea</taxon>
        <taxon>Ancylostomatidae</taxon>
        <taxon>Bunostominae</taxon>
        <taxon>Necator</taxon>
    </lineage>
</organism>
<evidence type="ECO:0000313" key="2">
    <source>
        <dbReference type="Proteomes" id="UP001303046"/>
    </source>
</evidence>
<evidence type="ECO:0000313" key="1">
    <source>
        <dbReference type="EMBL" id="KAK6755878.1"/>
    </source>
</evidence>
<keyword evidence="2" id="KW-1185">Reference proteome</keyword>
<dbReference type="PANTHER" id="PTHR47331">
    <property type="entry name" value="PHD-TYPE DOMAIN-CONTAINING PROTEIN"/>
    <property type="match status" value="1"/>
</dbReference>
<evidence type="ECO:0008006" key="3">
    <source>
        <dbReference type="Google" id="ProtNLM"/>
    </source>
</evidence>
<comment type="caution">
    <text evidence="1">The sequence shown here is derived from an EMBL/GenBank/DDBJ whole genome shotgun (WGS) entry which is preliminary data.</text>
</comment>
<protein>
    <recommendedName>
        <fullName evidence="3">Reverse transcriptase domain-containing protein</fullName>
    </recommendedName>
</protein>
<accession>A0ABR1DZQ4</accession>
<sequence>MLPRLCDILLRFRIGNIAITSDVEKAFPQDHLQDRDVTRFLWLKNQNSPVIPSKMVTYRLSRVTFGLICSPFLLAGKIKYHLENHAQNNYIAREIEINTYVDNVILTSNSTEGALLLYKKSRMISEDIKMNLREFLSNDDYLQQQIAEKDLSKNPRQKNLGNTVELD</sequence>
<dbReference type="InterPro" id="IPR043502">
    <property type="entry name" value="DNA/RNA_pol_sf"/>
</dbReference>